<dbReference type="PANTHER" id="PTHR42943">
    <property type="entry name" value="GLUTATHIONE S-TRANSFERASE KAPPA"/>
    <property type="match status" value="1"/>
</dbReference>
<evidence type="ECO:0000313" key="5">
    <source>
        <dbReference type="Proteomes" id="UP000032680"/>
    </source>
</evidence>
<accession>A0A0D6P554</accession>
<dbReference type="OrthoDB" id="5244108at2"/>
<dbReference type="InterPro" id="IPR036249">
    <property type="entry name" value="Thioredoxin-like_sf"/>
</dbReference>
<keyword evidence="5" id="KW-1185">Reference proteome</keyword>
<name>A0A0D6P554_9PROT</name>
<dbReference type="AlphaFoldDB" id="A0A0D6P554"/>
<evidence type="ECO:0000313" key="4">
    <source>
        <dbReference type="EMBL" id="GAN76471.1"/>
    </source>
</evidence>
<proteinExistence type="inferred from homology"/>
<dbReference type="Pfam" id="PF01323">
    <property type="entry name" value="DSBA"/>
    <property type="match status" value="1"/>
</dbReference>
<dbReference type="GO" id="GO:0018845">
    <property type="term" value="F:2-hydroxychromene-2-carboxylate isomerase activity"/>
    <property type="evidence" value="ECO:0007669"/>
    <property type="project" value="UniProtKB-UniRule"/>
</dbReference>
<evidence type="ECO:0000259" key="3">
    <source>
        <dbReference type="Pfam" id="PF01323"/>
    </source>
</evidence>
<protein>
    <recommendedName>
        <fullName evidence="1">2-hydroxychromene-2-carboxylate isomerase</fullName>
        <ecNumber evidence="1">5.99.1.4</ecNumber>
    </recommendedName>
</protein>
<dbReference type="EMBL" id="BANB01000102">
    <property type="protein sequence ID" value="GAN76471.1"/>
    <property type="molecule type" value="Genomic_DNA"/>
</dbReference>
<keyword evidence="1" id="KW-0413">Isomerase</keyword>
<dbReference type="Gene3D" id="3.40.30.10">
    <property type="entry name" value="Glutaredoxin"/>
    <property type="match status" value="1"/>
</dbReference>
<dbReference type="Proteomes" id="UP000032680">
    <property type="component" value="Unassembled WGS sequence"/>
</dbReference>
<comment type="similarity">
    <text evidence="1">Belongs to the GST superfamily. NadH family.</text>
</comment>
<evidence type="ECO:0000256" key="2">
    <source>
        <dbReference type="PIRSR" id="PIRSR006386-1"/>
    </source>
</evidence>
<feature type="domain" description="DSBA-like thioredoxin" evidence="3">
    <location>
        <begin position="9"/>
        <end position="181"/>
    </location>
</feature>
<evidence type="ECO:0000256" key="1">
    <source>
        <dbReference type="PIRNR" id="PIRNR006386"/>
    </source>
</evidence>
<organism evidence="4 5">
    <name type="scientific">Acidisphaera rubrifaciens HS-AP3</name>
    <dbReference type="NCBI Taxonomy" id="1231350"/>
    <lineage>
        <taxon>Bacteria</taxon>
        <taxon>Pseudomonadati</taxon>
        <taxon>Pseudomonadota</taxon>
        <taxon>Alphaproteobacteria</taxon>
        <taxon>Acetobacterales</taxon>
        <taxon>Acetobacteraceae</taxon>
        <taxon>Acidisphaera</taxon>
    </lineage>
</organism>
<sequence>MTTRTAVWSFDVISPFAYLALPEVAALPVAVTFRPVLFAGLLGHWGQLGPVEIPAKRLHTYRFCAHEAARRGIPFRFPSLHPFNPLRPMRLLTALDGAPEAVRAVMDYVWRDGGDVTDDAAWSRLLTRLGVADGAALIEARGAKDALRRNTEQAAAEGVFGVPTLSVGGEVFWGLDSLPLARAFIDDPAILTRGELARAATLAAAPIAHARKR</sequence>
<dbReference type="InterPro" id="IPR001853">
    <property type="entry name" value="DSBA-like_thioredoxin_dom"/>
</dbReference>
<comment type="caution">
    <text evidence="4">The sequence shown here is derived from an EMBL/GenBank/DDBJ whole genome shotgun (WGS) entry which is preliminary data.</text>
</comment>
<dbReference type="EC" id="5.99.1.4" evidence="1"/>
<dbReference type="GO" id="GO:0004364">
    <property type="term" value="F:glutathione transferase activity"/>
    <property type="evidence" value="ECO:0007669"/>
    <property type="project" value="TreeGrafter"/>
</dbReference>
<dbReference type="GO" id="GO:0004602">
    <property type="term" value="F:glutathione peroxidase activity"/>
    <property type="evidence" value="ECO:0007669"/>
    <property type="project" value="TreeGrafter"/>
</dbReference>
<dbReference type="PIRSF" id="PIRSF006386">
    <property type="entry name" value="HCCAis_GSTk"/>
    <property type="match status" value="1"/>
</dbReference>
<dbReference type="GO" id="GO:0006749">
    <property type="term" value="P:glutathione metabolic process"/>
    <property type="evidence" value="ECO:0007669"/>
    <property type="project" value="TreeGrafter"/>
</dbReference>
<dbReference type="SUPFAM" id="SSF52833">
    <property type="entry name" value="Thioredoxin-like"/>
    <property type="match status" value="1"/>
</dbReference>
<feature type="active site" description="Nucleophile" evidence="2">
    <location>
        <position position="14"/>
    </location>
</feature>
<dbReference type="InterPro" id="IPR014440">
    <property type="entry name" value="HCCAis_GSTk"/>
</dbReference>
<dbReference type="RefSeq" id="WP_048860284.1">
    <property type="nucleotide sequence ID" value="NZ_BANB01000102.1"/>
</dbReference>
<dbReference type="PANTHER" id="PTHR42943:SF2">
    <property type="entry name" value="GLUTATHIONE S-TRANSFERASE KAPPA 1"/>
    <property type="match status" value="1"/>
</dbReference>
<reference evidence="4 5" key="1">
    <citation type="submission" date="2012-11" db="EMBL/GenBank/DDBJ databases">
        <title>Whole genome sequence of Acidisphaera rubrifaciens HS-AP3.</title>
        <authorList>
            <person name="Azuma Y."/>
            <person name="Higashiura N."/>
            <person name="Hirakawa H."/>
            <person name="Matsushita K."/>
        </authorList>
    </citation>
    <scope>NUCLEOTIDE SEQUENCE [LARGE SCALE GENOMIC DNA]</scope>
    <source>
        <strain evidence="4 5">HS-AP3</strain>
    </source>
</reference>
<dbReference type="InterPro" id="IPR051924">
    <property type="entry name" value="GST_Kappa/NadH"/>
</dbReference>
<comment type="catalytic activity">
    <reaction evidence="1">
        <text>2-hydroxychromene-2-carboxylate = (3E)-4-(2-hydroxyphenyl)-2-oxobut-3-enoate</text>
        <dbReference type="Rhea" id="RHEA:27401"/>
        <dbReference type="ChEBI" id="CHEBI:59350"/>
        <dbReference type="ChEBI" id="CHEBI:59353"/>
        <dbReference type="EC" id="5.99.1.4"/>
    </reaction>
</comment>
<gene>
    <name evidence="4" type="ORF">Asru_0102_06</name>
</gene>